<comment type="similarity">
    <text evidence="2">Belongs to the intercrine alpha (chemokine CxC) family.</text>
</comment>
<organism evidence="8 9">
    <name type="scientific">Ameiurus melas</name>
    <name type="common">Black bullhead</name>
    <name type="synonym">Silurus melas</name>
    <dbReference type="NCBI Taxonomy" id="219545"/>
    <lineage>
        <taxon>Eukaryota</taxon>
        <taxon>Metazoa</taxon>
        <taxon>Chordata</taxon>
        <taxon>Craniata</taxon>
        <taxon>Vertebrata</taxon>
        <taxon>Euteleostomi</taxon>
        <taxon>Actinopterygii</taxon>
        <taxon>Neopterygii</taxon>
        <taxon>Teleostei</taxon>
        <taxon>Ostariophysi</taxon>
        <taxon>Siluriformes</taxon>
        <taxon>Ictaluridae</taxon>
        <taxon>Ameiurus</taxon>
    </lineage>
</organism>
<feature type="domain" description="Chemokine interleukin-8-like" evidence="7">
    <location>
        <begin position="25"/>
        <end position="88"/>
    </location>
</feature>
<evidence type="ECO:0000256" key="4">
    <source>
        <dbReference type="ARBA" id="ARBA00022525"/>
    </source>
</evidence>
<comment type="function">
    <text evidence="5">Ligand for cxcr3.2. Chemotactic for macrophages.</text>
</comment>
<dbReference type="InterPro" id="IPR001811">
    <property type="entry name" value="Chemokine_IL8-like_dom"/>
</dbReference>
<feature type="chain" id="PRO_5036494132" description="Chemokine interleukin-8-like domain-containing protein" evidence="6">
    <location>
        <begin position="22"/>
        <end position="92"/>
    </location>
</feature>
<comment type="subcellular location">
    <subcellularLocation>
        <location evidence="1">Secreted</location>
    </subcellularLocation>
</comment>
<dbReference type="SMART" id="SM00199">
    <property type="entry name" value="SCY"/>
    <property type="match status" value="1"/>
</dbReference>
<accession>A0A7J6B1W8</accession>
<dbReference type="SUPFAM" id="SSF54117">
    <property type="entry name" value="Interleukin 8-like chemokines"/>
    <property type="match status" value="1"/>
</dbReference>
<sequence>MNLSALAITFLACALLSMTEGLLIQPRCRCTKMEGKEIHDQRIVKMEIFQPGPHCRNTEIIATVKFRKEFKLCVNPNDPWVQKALKRRNLAP</sequence>
<dbReference type="InterPro" id="IPR039809">
    <property type="entry name" value="Chemokine_b/g/d"/>
</dbReference>
<dbReference type="GO" id="GO:0005615">
    <property type="term" value="C:extracellular space"/>
    <property type="evidence" value="ECO:0007669"/>
    <property type="project" value="UniProtKB-KW"/>
</dbReference>
<dbReference type="PANTHER" id="PTHR12015">
    <property type="entry name" value="SMALL INDUCIBLE CYTOKINE A"/>
    <property type="match status" value="1"/>
</dbReference>
<evidence type="ECO:0000313" key="9">
    <source>
        <dbReference type="Proteomes" id="UP000593565"/>
    </source>
</evidence>
<evidence type="ECO:0000256" key="6">
    <source>
        <dbReference type="SAM" id="SignalP"/>
    </source>
</evidence>
<dbReference type="GO" id="GO:0006955">
    <property type="term" value="P:immune response"/>
    <property type="evidence" value="ECO:0007669"/>
    <property type="project" value="InterPro"/>
</dbReference>
<evidence type="ECO:0000259" key="7">
    <source>
        <dbReference type="SMART" id="SM00199"/>
    </source>
</evidence>
<keyword evidence="3" id="KW-0202">Cytokine</keyword>
<dbReference type="Gene3D" id="2.40.50.40">
    <property type="match status" value="1"/>
</dbReference>
<comment type="caution">
    <text evidence="8">The sequence shown here is derived from an EMBL/GenBank/DDBJ whole genome shotgun (WGS) entry which is preliminary data.</text>
</comment>
<name>A0A7J6B1W8_AMEME</name>
<dbReference type="CDD" id="cd00273">
    <property type="entry name" value="Chemokine_CXC"/>
    <property type="match status" value="1"/>
</dbReference>
<evidence type="ECO:0000313" key="8">
    <source>
        <dbReference type="EMBL" id="KAF4088965.1"/>
    </source>
</evidence>
<dbReference type="PANTHER" id="PTHR12015:SF198">
    <property type="entry name" value="PLATELET BASIC PROTEIN"/>
    <property type="match status" value="1"/>
</dbReference>
<dbReference type="AlphaFoldDB" id="A0A7J6B1W8"/>
<keyword evidence="9" id="KW-1185">Reference proteome</keyword>
<dbReference type="GO" id="GO:0042056">
    <property type="term" value="F:chemoattractant activity"/>
    <property type="evidence" value="ECO:0007669"/>
    <property type="project" value="UniProtKB-ARBA"/>
</dbReference>
<protein>
    <recommendedName>
        <fullName evidence="7">Chemokine interleukin-8-like domain-containing protein</fullName>
    </recommendedName>
</protein>
<feature type="signal peptide" evidence="6">
    <location>
        <begin position="1"/>
        <end position="21"/>
    </location>
</feature>
<evidence type="ECO:0000256" key="3">
    <source>
        <dbReference type="ARBA" id="ARBA00022514"/>
    </source>
</evidence>
<dbReference type="Pfam" id="PF00048">
    <property type="entry name" value="IL8"/>
    <property type="match status" value="1"/>
</dbReference>
<dbReference type="InterPro" id="IPR033899">
    <property type="entry name" value="CXC_Chemokine_domain"/>
</dbReference>
<dbReference type="InterPro" id="IPR001089">
    <property type="entry name" value="Chemokine_CXC"/>
</dbReference>
<keyword evidence="4" id="KW-0964">Secreted</keyword>
<dbReference type="PRINTS" id="PR00437">
    <property type="entry name" value="SMALLCYTKCXC"/>
</dbReference>
<evidence type="ECO:0000256" key="2">
    <source>
        <dbReference type="ARBA" id="ARBA00010665"/>
    </source>
</evidence>
<dbReference type="InterPro" id="IPR036048">
    <property type="entry name" value="Interleukin_8-like_sf"/>
</dbReference>
<dbReference type="Proteomes" id="UP000593565">
    <property type="component" value="Unassembled WGS sequence"/>
</dbReference>
<keyword evidence="6" id="KW-0732">Signal</keyword>
<dbReference type="EMBL" id="JAAGNN010000005">
    <property type="protein sequence ID" value="KAF4088965.1"/>
    <property type="molecule type" value="Genomic_DNA"/>
</dbReference>
<dbReference type="GO" id="GO:0008009">
    <property type="term" value="F:chemokine activity"/>
    <property type="evidence" value="ECO:0007669"/>
    <property type="project" value="InterPro"/>
</dbReference>
<reference evidence="8 9" key="1">
    <citation type="submission" date="2020-02" db="EMBL/GenBank/DDBJ databases">
        <title>A chromosome-scale genome assembly of the black bullhead catfish (Ameiurus melas).</title>
        <authorList>
            <person name="Wen M."/>
            <person name="Zham M."/>
            <person name="Cabau C."/>
            <person name="Klopp C."/>
            <person name="Donnadieu C."/>
            <person name="Roques C."/>
            <person name="Bouchez O."/>
            <person name="Lampietro C."/>
            <person name="Jouanno E."/>
            <person name="Herpin A."/>
            <person name="Louis A."/>
            <person name="Berthelot C."/>
            <person name="Parey E."/>
            <person name="Roest-Crollius H."/>
            <person name="Braasch I."/>
            <person name="Postlethwait J."/>
            <person name="Robinson-Rechavi M."/>
            <person name="Echchiki A."/>
            <person name="Begum T."/>
            <person name="Montfort J."/>
            <person name="Schartl M."/>
            <person name="Bobe J."/>
            <person name="Guiguen Y."/>
        </authorList>
    </citation>
    <scope>NUCLEOTIDE SEQUENCE [LARGE SCALE GENOMIC DNA]</scope>
    <source>
        <strain evidence="8">M_S1</strain>
        <tissue evidence="8">Blood</tissue>
    </source>
</reference>
<proteinExistence type="inferred from homology"/>
<gene>
    <name evidence="8" type="ORF">AMELA_G00060740</name>
</gene>
<evidence type="ECO:0000256" key="5">
    <source>
        <dbReference type="ARBA" id="ARBA00054901"/>
    </source>
</evidence>
<dbReference type="FunFam" id="2.40.50.40:FF:000004">
    <property type="entry name" value="C-X-C motif chemokine"/>
    <property type="match status" value="1"/>
</dbReference>
<dbReference type="GO" id="GO:0006952">
    <property type="term" value="P:defense response"/>
    <property type="evidence" value="ECO:0007669"/>
    <property type="project" value="InterPro"/>
</dbReference>
<evidence type="ECO:0000256" key="1">
    <source>
        <dbReference type="ARBA" id="ARBA00004613"/>
    </source>
</evidence>